<feature type="region of interest" description="Disordered" evidence="1">
    <location>
        <begin position="1"/>
        <end position="26"/>
    </location>
</feature>
<evidence type="ECO:0000256" key="1">
    <source>
        <dbReference type="SAM" id="MobiDB-lite"/>
    </source>
</evidence>
<keyword evidence="3" id="KW-1185">Reference proteome</keyword>
<dbReference type="AlphaFoldDB" id="A0A392VJF6"/>
<organism evidence="2 3">
    <name type="scientific">Trifolium medium</name>
    <dbReference type="NCBI Taxonomy" id="97028"/>
    <lineage>
        <taxon>Eukaryota</taxon>
        <taxon>Viridiplantae</taxon>
        <taxon>Streptophyta</taxon>
        <taxon>Embryophyta</taxon>
        <taxon>Tracheophyta</taxon>
        <taxon>Spermatophyta</taxon>
        <taxon>Magnoliopsida</taxon>
        <taxon>eudicotyledons</taxon>
        <taxon>Gunneridae</taxon>
        <taxon>Pentapetalae</taxon>
        <taxon>rosids</taxon>
        <taxon>fabids</taxon>
        <taxon>Fabales</taxon>
        <taxon>Fabaceae</taxon>
        <taxon>Papilionoideae</taxon>
        <taxon>50 kb inversion clade</taxon>
        <taxon>NPAAA clade</taxon>
        <taxon>Hologalegina</taxon>
        <taxon>IRL clade</taxon>
        <taxon>Trifolieae</taxon>
        <taxon>Trifolium</taxon>
    </lineage>
</organism>
<evidence type="ECO:0000313" key="3">
    <source>
        <dbReference type="Proteomes" id="UP000265520"/>
    </source>
</evidence>
<sequence length="26" mass="2699">MTQSLSSSLSLESKSLGATENPQSSE</sequence>
<reference evidence="2 3" key="1">
    <citation type="journal article" date="2018" name="Front. Plant Sci.">
        <title>Red Clover (Trifolium pratense) and Zigzag Clover (T. medium) - A Picture of Genomic Similarities and Differences.</title>
        <authorList>
            <person name="Dluhosova J."/>
            <person name="Istvanek J."/>
            <person name="Nedelnik J."/>
            <person name="Repkova J."/>
        </authorList>
    </citation>
    <scope>NUCLEOTIDE SEQUENCE [LARGE SCALE GENOMIC DNA]</scope>
    <source>
        <strain evidence="3">cv. 10/8</strain>
        <tissue evidence="2">Leaf</tissue>
    </source>
</reference>
<feature type="non-terminal residue" evidence="2">
    <location>
        <position position="26"/>
    </location>
</feature>
<feature type="compositionally biased region" description="Low complexity" evidence="1">
    <location>
        <begin position="1"/>
        <end position="16"/>
    </location>
</feature>
<dbReference type="EMBL" id="LXQA011195193">
    <property type="protein sequence ID" value="MCI88524.1"/>
    <property type="molecule type" value="Genomic_DNA"/>
</dbReference>
<dbReference type="Proteomes" id="UP000265520">
    <property type="component" value="Unassembled WGS sequence"/>
</dbReference>
<name>A0A392VJF6_9FABA</name>
<evidence type="ECO:0000313" key="2">
    <source>
        <dbReference type="EMBL" id="MCI88524.1"/>
    </source>
</evidence>
<accession>A0A392VJF6</accession>
<proteinExistence type="predicted"/>
<protein>
    <submittedName>
        <fullName evidence="2">Uncharacterized protein</fullName>
    </submittedName>
</protein>
<comment type="caution">
    <text evidence="2">The sequence shown here is derived from an EMBL/GenBank/DDBJ whole genome shotgun (WGS) entry which is preliminary data.</text>
</comment>